<proteinExistence type="predicted"/>
<gene>
    <name evidence="2" type="ORF">HF325_006009</name>
</gene>
<accession>A0A8H7GPH6</accession>
<evidence type="ECO:0000313" key="3">
    <source>
        <dbReference type="Proteomes" id="UP000649328"/>
    </source>
</evidence>
<dbReference type="AlphaFoldDB" id="A0A8H7GPH6"/>
<organism evidence="2 3">
    <name type="scientific">Metschnikowia pulcherrima</name>
    <dbReference type="NCBI Taxonomy" id="27326"/>
    <lineage>
        <taxon>Eukaryota</taxon>
        <taxon>Fungi</taxon>
        <taxon>Dikarya</taxon>
        <taxon>Ascomycota</taxon>
        <taxon>Saccharomycotina</taxon>
        <taxon>Pichiomycetes</taxon>
        <taxon>Metschnikowiaceae</taxon>
        <taxon>Metschnikowia</taxon>
    </lineage>
</organism>
<keyword evidence="3" id="KW-1185">Reference proteome</keyword>
<keyword evidence="1" id="KW-0812">Transmembrane</keyword>
<name>A0A8H7GPH6_9ASCO</name>
<protein>
    <submittedName>
        <fullName evidence="2">Uncharacterized protein</fullName>
    </submittedName>
</protein>
<sequence length="225" mass="24678">MPTQTALASAVNTVLPANLATNGSGHVTNATLNNGTAKPQLGFPDNVFKSLSLFGEALAEQSEHNEHRDAKIVNVDRFGSLAAYAFSVYGISTFLVALILNRTSIIASLASTRARSIQPRGFMAICRRLPISQGVVLAFLRLLAVVILAAQAKNVLIALNVIGQNADPLLTSRLARWIPLQYFKYDPVVFADDRYMKMPRHEVRFGPTTDMLWPIFHCSELLAIR</sequence>
<dbReference type="EMBL" id="JACBPP010000009">
    <property type="protein sequence ID" value="KAF7999333.1"/>
    <property type="molecule type" value="Genomic_DNA"/>
</dbReference>
<keyword evidence="1" id="KW-1133">Transmembrane helix</keyword>
<feature type="transmembrane region" description="Helical" evidence="1">
    <location>
        <begin position="86"/>
        <end position="110"/>
    </location>
</feature>
<feature type="transmembrane region" description="Helical" evidence="1">
    <location>
        <begin position="131"/>
        <end position="150"/>
    </location>
</feature>
<reference evidence="2" key="1">
    <citation type="submission" date="2020-10" db="EMBL/GenBank/DDBJ databases">
        <title>The Whole-Genome Sequence of Metschnikowia persimmonesis, a Novel Endophytic Yeast Species Isolated from Medicinal Plant Diospyros kaki Thumb.</title>
        <authorList>
            <person name="Rahmat E."/>
            <person name="Kang Y."/>
        </authorList>
    </citation>
    <scope>NUCLEOTIDE SEQUENCE</scope>
    <source>
        <strain evidence="2">KIOM G15050</strain>
    </source>
</reference>
<comment type="caution">
    <text evidence="2">The sequence shown here is derived from an EMBL/GenBank/DDBJ whole genome shotgun (WGS) entry which is preliminary data.</text>
</comment>
<keyword evidence="1" id="KW-0472">Membrane</keyword>
<evidence type="ECO:0000256" key="1">
    <source>
        <dbReference type="SAM" id="Phobius"/>
    </source>
</evidence>
<evidence type="ECO:0000313" key="2">
    <source>
        <dbReference type="EMBL" id="KAF7999333.1"/>
    </source>
</evidence>
<dbReference type="Proteomes" id="UP000649328">
    <property type="component" value="Unassembled WGS sequence"/>
</dbReference>